<dbReference type="Proteomes" id="UP000799777">
    <property type="component" value="Unassembled WGS sequence"/>
</dbReference>
<evidence type="ECO:0000313" key="2">
    <source>
        <dbReference type="EMBL" id="KAF2034246.1"/>
    </source>
</evidence>
<dbReference type="AlphaFoldDB" id="A0A9P4LNT7"/>
<keyword evidence="3" id="KW-1185">Reference proteome</keyword>
<name>A0A9P4LNT7_9PLEO</name>
<evidence type="ECO:0000313" key="3">
    <source>
        <dbReference type="Proteomes" id="UP000799777"/>
    </source>
</evidence>
<dbReference type="InterPro" id="IPR052895">
    <property type="entry name" value="HetReg/Transcr_Mod"/>
</dbReference>
<comment type="caution">
    <text evidence="2">The sequence shown here is derived from an EMBL/GenBank/DDBJ whole genome shotgun (WGS) entry which is preliminary data.</text>
</comment>
<dbReference type="PANTHER" id="PTHR24148:SF64">
    <property type="entry name" value="HETEROKARYON INCOMPATIBILITY DOMAIN-CONTAINING PROTEIN"/>
    <property type="match status" value="1"/>
</dbReference>
<proteinExistence type="predicted"/>
<protein>
    <recommendedName>
        <fullName evidence="1">Heterokaryon incompatibility domain-containing protein</fullName>
    </recommendedName>
</protein>
<dbReference type="EMBL" id="ML978162">
    <property type="protein sequence ID" value="KAF2034246.1"/>
    <property type="molecule type" value="Genomic_DNA"/>
</dbReference>
<dbReference type="Pfam" id="PF06985">
    <property type="entry name" value="HET"/>
    <property type="match status" value="1"/>
</dbReference>
<gene>
    <name evidence="2" type="ORF">EK21DRAFT_41779</name>
</gene>
<feature type="non-terminal residue" evidence="2">
    <location>
        <position position="81"/>
    </location>
</feature>
<feature type="non-terminal residue" evidence="2">
    <location>
        <position position="1"/>
    </location>
</feature>
<dbReference type="InterPro" id="IPR010730">
    <property type="entry name" value="HET"/>
</dbReference>
<sequence>DALSYMWGDPTPTDKIKLQGTPLPIANNLATALRSLRYADKSLLTWIVAICINQQDLSERSKHVQLMRQLYRRAATVRVWI</sequence>
<feature type="domain" description="Heterokaryon incompatibility" evidence="1">
    <location>
        <begin position="2"/>
        <end position="80"/>
    </location>
</feature>
<organism evidence="2 3">
    <name type="scientific">Setomelanomma holmii</name>
    <dbReference type="NCBI Taxonomy" id="210430"/>
    <lineage>
        <taxon>Eukaryota</taxon>
        <taxon>Fungi</taxon>
        <taxon>Dikarya</taxon>
        <taxon>Ascomycota</taxon>
        <taxon>Pezizomycotina</taxon>
        <taxon>Dothideomycetes</taxon>
        <taxon>Pleosporomycetidae</taxon>
        <taxon>Pleosporales</taxon>
        <taxon>Pleosporineae</taxon>
        <taxon>Phaeosphaeriaceae</taxon>
        <taxon>Setomelanomma</taxon>
    </lineage>
</organism>
<accession>A0A9P4LNT7</accession>
<dbReference type="OrthoDB" id="5386682at2759"/>
<dbReference type="PANTHER" id="PTHR24148">
    <property type="entry name" value="ANKYRIN REPEAT DOMAIN-CONTAINING PROTEIN 39 HOMOLOG-RELATED"/>
    <property type="match status" value="1"/>
</dbReference>
<reference evidence="2" key="1">
    <citation type="journal article" date="2020" name="Stud. Mycol.">
        <title>101 Dothideomycetes genomes: a test case for predicting lifestyles and emergence of pathogens.</title>
        <authorList>
            <person name="Haridas S."/>
            <person name="Albert R."/>
            <person name="Binder M."/>
            <person name="Bloem J."/>
            <person name="Labutti K."/>
            <person name="Salamov A."/>
            <person name="Andreopoulos B."/>
            <person name="Baker S."/>
            <person name="Barry K."/>
            <person name="Bills G."/>
            <person name="Bluhm B."/>
            <person name="Cannon C."/>
            <person name="Castanera R."/>
            <person name="Culley D."/>
            <person name="Daum C."/>
            <person name="Ezra D."/>
            <person name="Gonzalez J."/>
            <person name="Henrissat B."/>
            <person name="Kuo A."/>
            <person name="Liang C."/>
            <person name="Lipzen A."/>
            <person name="Lutzoni F."/>
            <person name="Magnuson J."/>
            <person name="Mondo S."/>
            <person name="Nolan M."/>
            <person name="Ohm R."/>
            <person name="Pangilinan J."/>
            <person name="Park H.-J."/>
            <person name="Ramirez L."/>
            <person name="Alfaro M."/>
            <person name="Sun H."/>
            <person name="Tritt A."/>
            <person name="Yoshinaga Y."/>
            <person name="Zwiers L.-H."/>
            <person name="Turgeon B."/>
            <person name="Goodwin S."/>
            <person name="Spatafora J."/>
            <person name="Crous P."/>
            <person name="Grigoriev I."/>
        </authorList>
    </citation>
    <scope>NUCLEOTIDE SEQUENCE</scope>
    <source>
        <strain evidence="2">CBS 110217</strain>
    </source>
</reference>
<evidence type="ECO:0000259" key="1">
    <source>
        <dbReference type="Pfam" id="PF06985"/>
    </source>
</evidence>